<feature type="transmembrane region" description="Helical" evidence="1">
    <location>
        <begin position="38"/>
        <end position="57"/>
    </location>
</feature>
<keyword evidence="1" id="KW-0812">Transmembrane</keyword>
<proteinExistence type="predicted"/>
<organism evidence="2">
    <name type="scientific">Rhipicephalus microplus</name>
    <name type="common">Cattle tick</name>
    <name type="synonym">Boophilus microplus</name>
    <dbReference type="NCBI Taxonomy" id="6941"/>
    <lineage>
        <taxon>Eukaryota</taxon>
        <taxon>Metazoa</taxon>
        <taxon>Ecdysozoa</taxon>
        <taxon>Arthropoda</taxon>
        <taxon>Chelicerata</taxon>
        <taxon>Arachnida</taxon>
        <taxon>Acari</taxon>
        <taxon>Parasitiformes</taxon>
        <taxon>Ixodida</taxon>
        <taxon>Ixodoidea</taxon>
        <taxon>Ixodidae</taxon>
        <taxon>Rhipicephalinae</taxon>
        <taxon>Rhipicephalus</taxon>
        <taxon>Boophilus</taxon>
    </lineage>
</organism>
<protein>
    <submittedName>
        <fullName evidence="2">Uncharacterized protein</fullName>
    </submittedName>
</protein>
<keyword evidence="1" id="KW-1133">Transmembrane helix</keyword>
<evidence type="ECO:0000256" key="1">
    <source>
        <dbReference type="SAM" id="Phobius"/>
    </source>
</evidence>
<dbReference type="EMBL" id="GHWJ01009819">
    <property type="protein sequence ID" value="NOV42556.1"/>
    <property type="molecule type" value="Transcribed_RNA"/>
</dbReference>
<keyword evidence="1" id="KW-0472">Membrane</keyword>
<name>A0A6M2D945_RHIMP</name>
<dbReference type="AlphaFoldDB" id="A0A6M2D945"/>
<accession>A0A6M2D945</accession>
<evidence type="ECO:0000313" key="2">
    <source>
        <dbReference type="EMBL" id="NOV42556.1"/>
    </source>
</evidence>
<sequence length="139" mass="16190">MLGLGALVFRLLCCYLFLFLFILCRTRCFDVVDFPVVIVGGVVAYSSFSFFFDAWLLEIPNARLRSRSRQSRLHGRTTLKARVLALCLQTVKNPRYSELSRVIHYCLPHHRTGVLERKTKEIIIHFNFESCQSQRMRGC</sequence>
<reference evidence="2" key="1">
    <citation type="submission" date="2019-09" db="EMBL/GenBank/DDBJ databases">
        <title>Organ-specific transcriptomic study of the physiology of the cattle tick, Rhipicephalus microplus.</title>
        <authorList>
            <person name="Tirloni L."/>
            <person name="Braz G."/>
            <person name="Gandara A.C.P."/>
            <person name="Sabadin G.A."/>
            <person name="da Silva R.M."/>
            <person name="Guizzo M.G."/>
            <person name="Machado J.A."/>
            <person name="Costa E.P."/>
            <person name="Gomes H.F."/>
            <person name="Moraes J."/>
            <person name="Mota M.B.S."/>
            <person name="Mesquita R.D."/>
            <person name="Alvarenga P.H."/>
            <person name="Alves F."/>
            <person name="Seixas A."/>
            <person name="da Fonseca R.N."/>
            <person name="Fogaca A."/>
            <person name="Logullo C."/>
            <person name="Tanaka A."/>
            <person name="Daffre S."/>
            <person name="Termignoni C."/>
            <person name="Vaz I.S.Jr."/>
            <person name="Oliveira P.L."/>
            <person name="Ribeiro J.M."/>
        </authorList>
    </citation>
    <scope>NUCLEOTIDE SEQUENCE</scope>
    <source>
        <strain evidence="2">Porto Alegre</strain>
    </source>
</reference>